<evidence type="ECO:0000313" key="12">
    <source>
        <dbReference type="EMBL" id="KAG2311445.1"/>
    </source>
</evidence>
<keyword evidence="4 10" id="KW-0808">Transferase</keyword>
<dbReference type="PIRSF" id="PIRSF005604">
    <property type="entry name" value="XET"/>
    <property type="match status" value="1"/>
</dbReference>
<protein>
    <recommendedName>
        <fullName evidence="10">Xyloglucan endotransglucosylase/hydrolase</fullName>
        <ecNumber evidence="10">2.4.1.207</ecNumber>
    </recommendedName>
</protein>
<comment type="subcellular location">
    <subcellularLocation>
        <location evidence="10">Secreted</location>
        <location evidence="10">Cell wall</location>
    </subcellularLocation>
    <subcellularLocation>
        <location evidence="10">Secreted</location>
        <location evidence="10">Extracellular space</location>
        <location evidence="10">Apoplast</location>
    </subcellularLocation>
</comment>
<evidence type="ECO:0000259" key="11">
    <source>
        <dbReference type="PROSITE" id="PS51762"/>
    </source>
</evidence>
<dbReference type="InterPro" id="IPR016455">
    <property type="entry name" value="XTH"/>
</dbReference>
<dbReference type="Proteomes" id="UP000886595">
    <property type="component" value="Unassembled WGS sequence"/>
</dbReference>
<dbReference type="PANTHER" id="PTHR31062">
    <property type="entry name" value="XYLOGLUCAN ENDOTRANSGLUCOSYLASE/HYDROLASE PROTEIN 8-RELATED"/>
    <property type="match status" value="1"/>
</dbReference>
<dbReference type="GO" id="GO:0071555">
    <property type="term" value="P:cell wall organization"/>
    <property type="evidence" value="ECO:0007669"/>
    <property type="project" value="UniProtKB-KW"/>
</dbReference>
<keyword evidence="8 10" id="KW-0326">Glycosidase</keyword>
<accession>A0A8X7VI61</accession>
<gene>
    <name evidence="12" type="ORF">Bca52824_023002</name>
</gene>
<dbReference type="GO" id="GO:0042546">
    <property type="term" value="P:cell wall biogenesis"/>
    <property type="evidence" value="ECO:0007669"/>
    <property type="project" value="InterPro"/>
</dbReference>
<evidence type="ECO:0000256" key="2">
    <source>
        <dbReference type="ARBA" id="ARBA00022523"/>
    </source>
</evidence>
<evidence type="ECO:0000256" key="1">
    <source>
        <dbReference type="ARBA" id="ARBA00022512"/>
    </source>
</evidence>
<comment type="PTM">
    <text evidence="10">Contains at least one intrachain disulfide bond essential for its enzymatic activity.</text>
</comment>
<dbReference type="GO" id="GO:0010411">
    <property type="term" value="P:xyloglucan metabolic process"/>
    <property type="evidence" value="ECO:0007669"/>
    <property type="project" value="InterPro"/>
</dbReference>
<comment type="function">
    <text evidence="10">Catalyzes xyloglucan endohydrolysis (XEH) and/or endotransglycosylation (XET). Cleaves and religates xyloglucan polymers, an essential constituent of the primary cell wall, and thereby participates in cell wall construction of growing tissues.</text>
</comment>
<dbReference type="InterPro" id="IPR000757">
    <property type="entry name" value="Beta-glucanase-like"/>
</dbReference>
<organism evidence="12 13">
    <name type="scientific">Brassica carinata</name>
    <name type="common">Ethiopian mustard</name>
    <name type="synonym">Abyssinian cabbage</name>
    <dbReference type="NCBI Taxonomy" id="52824"/>
    <lineage>
        <taxon>Eukaryota</taxon>
        <taxon>Viridiplantae</taxon>
        <taxon>Streptophyta</taxon>
        <taxon>Embryophyta</taxon>
        <taxon>Tracheophyta</taxon>
        <taxon>Spermatophyta</taxon>
        <taxon>Magnoliopsida</taxon>
        <taxon>eudicotyledons</taxon>
        <taxon>Gunneridae</taxon>
        <taxon>Pentapetalae</taxon>
        <taxon>rosids</taxon>
        <taxon>malvids</taxon>
        <taxon>Brassicales</taxon>
        <taxon>Brassicaceae</taxon>
        <taxon>Brassiceae</taxon>
        <taxon>Brassica</taxon>
    </lineage>
</organism>
<dbReference type="SUPFAM" id="SSF49899">
    <property type="entry name" value="Concanavalin A-like lectins/glucanases"/>
    <property type="match status" value="1"/>
</dbReference>
<dbReference type="PROSITE" id="PS51762">
    <property type="entry name" value="GH16_2"/>
    <property type="match status" value="1"/>
</dbReference>
<keyword evidence="5" id="KW-0732">Signal</keyword>
<evidence type="ECO:0000256" key="5">
    <source>
        <dbReference type="ARBA" id="ARBA00022729"/>
    </source>
</evidence>
<dbReference type="EC" id="2.4.1.207" evidence="10"/>
<keyword evidence="3 10" id="KW-0964">Secreted</keyword>
<proteinExistence type="inferred from homology"/>
<dbReference type="InterPro" id="IPR010713">
    <property type="entry name" value="XET_C"/>
</dbReference>
<evidence type="ECO:0000256" key="3">
    <source>
        <dbReference type="ARBA" id="ARBA00022525"/>
    </source>
</evidence>
<keyword evidence="6 10" id="KW-0378">Hydrolase</keyword>
<dbReference type="GO" id="GO:0048046">
    <property type="term" value="C:apoplast"/>
    <property type="evidence" value="ECO:0007669"/>
    <property type="project" value="UniProtKB-SubCell"/>
</dbReference>
<keyword evidence="1 10" id="KW-0134">Cell wall</keyword>
<evidence type="ECO:0000256" key="10">
    <source>
        <dbReference type="RuleBase" id="RU361120"/>
    </source>
</evidence>
<reference evidence="12 13" key="1">
    <citation type="submission" date="2020-02" db="EMBL/GenBank/DDBJ databases">
        <authorList>
            <person name="Ma Q."/>
            <person name="Huang Y."/>
            <person name="Song X."/>
            <person name="Pei D."/>
        </authorList>
    </citation>
    <scope>NUCLEOTIDE SEQUENCE [LARGE SCALE GENOMIC DNA]</scope>
    <source>
        <strain evidence="12">Sxm20200214</strain>
        <tissue evidence="12">Leaf</tissue>
    </source>
</reference>
<evidence type="ECO:0000256" key="6">
    <source>
        <dbReference type="ARBA" id="ARBA00022801"/>
    </source>
</evidence>
<evidence type="ECO:0000256" key="7">
    <source>
        <dbReference type="ARBA" id="ARBA00023157"/>
    </source>
</evidence>
<dbReference type="GO" id="GO:0016762">
    <property type="term" value="F:xyloglucan:xyloglucosyl transferase activity"/>
    <property type="evidence" value="ECO:0007669"/>
    <property type="project" value="UniProtKB-EC"/>
</dbReference>
<dbReference type="InterPro" id="IPR013320">
    <property type="entry name" value="ConA-like_dom_sf"/>
</dbReference>
<dbReference type="OrthoDB" id="25131at2759"/>
<comment type="caution">
    <text evidence="12">The sequence shown here is derived from an EMBL/GenBank/DDBJ whole genome shotgun (WGS) entry which is preliminary data.</text>
</comment>
<name>A0A8X7VI61_BRACI</name>
<keyword evidence="7" id="KW-1015">Disulfide bond</keyword>
<dbReference type="Pfam" id="PF00722">
    <property type="entry name" value="Glyco_hydro_16"/>
    <property type="match status" value="1"/>
</dbReference>
<dbReference type="EMBL" id="JAAMPC010000005">
    <property type="protein sequence ID" value="KAG2311445.1"/>
    <property type="molecule type" value="Genomic_DNA"/>
</dbReference>
<dbReference type="AlphaFoldDB" id="A0A8X7VI61"/>
<evidence type="ECO:0000256" key="4">
    <source>
        <dbReference type="ARBA" id="ARBA00022679"/>
    </source>
</evidence>
<dbReference type="Pfam" id="PF06955">
    <property type="entry name" value="XET_C"/>
    <property type="match status" value="1"/>
</dbReference>
<dbReference type="GO" id="GO:0004553">
    <property type="term" value="F:hydrolase activity, hydrolyzing O-glycosyl compounds"/>
    <property type="evidence" value="ECO:0007669"/>
    <property type="project" value="InterPro"/>
</dbReference>
<evidence type="ECO:0000256" key="8">
    <source>
        <dbReference type="ARBA" id="ARBA00023295"/>
    </source>
</evidence>
<keyword evidence="9 10" id="KW-0961">Cell wall biogenesis/degradation</keyword>
<comment type="similarity">
    <text evidence="10">Belongs to the glycosyl hydrolase 16 family.</text>
</comment>
<dbReference type="Gene3D" id="2.60.120.200">
    <property type="match status" value="1"/>
</dbReference>
<keyword evidence="2 10" id="KW-0052">Apoplast</keyword>
<evidence type="ECO:0000313" key="13">
    <source>
        <dbReference type="Proteomes" id="UP000886595"/>
    </source>
</evidence>
<dbReference type="InterPro" id="IPR044791">
    <property type="entry name" value="Beta-glucanase/XTH"/>
</dbReference>
<keyword evidence="13" id="KW-1185">Reference proteome</keyword>
<feature type="domain" description="GH16" evidence="11">
    <location>
        <begin position="15"/>
        <end position="216"/>
    </location>
</feature>
<evidence type="ECO:0000256" key="9">
    <source>
        <dbReference type="ARBA" id="ARBA00023316"/>
    </source>
</evidence>
<sequence length="301" mass="35633">MRNKQIKRDIKMRESDQKNILVVMMVVTVAAAARGEDGFVTWGDNYYKTWGHSALVINETSELQLTLDHISGSGFESYKIYGSGSFKMRIKAPQTNSTKVTTSFYLRSKSSRNDELCFQIFGNGPAYLLTTNIFLYGEGEKDQRFRLWFDPTKDYHFYRFLWNPYQVVFYVDDTPIRVYRKNPDIYYPSVQTMFMHGSVENGTMVDPKEMSYTAKFQVSKIYGCATEFMSIEKCFGLEFWQGRIQRILFAPEFWWNRKENWVLSSQEKKLYMNARKVYLDYDYCSDRKRYPKVPQECRSYG</sequence>